<evidence type="ECO:0000313" key="2">
    <source>
        <dbReference type="EMBL" id="GHC38303.1"/>
    </source>
</evidence>
<dbReference type="EMBL" id="BMVB01000003">
    <property type="protein sequence ID" value="GHC38303.1"/>
    <property type="molecule type" value="Genomic_DNA"/>
</dbReference>
<proteinExistence type="predicted"/>
<dbReference type="Proteomes" id="UP000646244">
    <property type="component" value="Unassembled WGS sequence"/>
</dbReference>
<feature type="transmembrane region" description="Helical" evidence="1">
    <location>
        <begin position="44"/>
        <end position="64"/>
    </location>
</feature>
<reference evidence="2" key="2">
    <citation type="submission" date="2020-09" db="EMBL/GenBank/DDBJ databases">
        <authorList>
            <person name="Sun Q."/>
            <person name="Ohkuma M."/>
        </authorList>
    </citation>
    <scope>NUCLEOTIDE SEQUENCE</scope>
    <source>
        <strain evidence="2">JCM 4633</strain>
    </source>
</reference>
<accession>A0A918TBD9</accession>
<comment type="caution">
    <text evidence="2">The sequence shown here is derived from an EMBL/GenBank/DDBJ whole genome shotgun (WGS) entry which is preliminary data.</text>
</comment>
<sequence>MNDPVALIAAMLVLAGGTFASRLAGPYLRSRITFPPRAEKLMEISTVVLLASLVATTALTEGHGPAGVARPVGVLAAGLLAWRKAPFLVVVLAAAAVTAVLRLLGIP</sequence>
<dbReference type="InterPro" id="IPR008407">
    <property type="entry name" value="Brnchd-chn_aa_trnsp_AzlD"/>
</dbReference>
<keyword evidence="1" id="KW-1133">Transmembrane helix</keyword>
<organism evidence="2 3">
    <name type="scientific">Streptomyces cinnamoneus</name>
    <name type="common">Streptoverticillium cinnamoneum</name>
    <dbReference type="NCBI Taxonomy" id="53446"/>
    <lineage>
        <taxon>Bacteria</taxon>
        <taxon>Bacillati</taxon>
        <taxon>Actinomycetota</taxon>
        <taxon>Actinomycetes</taxon>
        <taxon>Kitasatosporales</taxon>
        <taxon>Streptomycetaceae</taxon>
        <taxon>Streptomyces</taxon>
        <taxon>Streptomyces cinnamoneus group</taxon>
    </lineage>
</organism>
<keyword evidence="1" id="KW-0472">Membrane</keyword>
<dbReference type="AlphaFoldDB" id="A0A918TBD9"/>
<protein>
    <submittedName>
        <fullName evidence="2">Branched-chain amino acid transporter</fullName>
    </submittedName>
</protein>
<reference evidence="2" key="1">
    <citation type="journal article" date="2014" name="Int. J. Syst. Evol. Microbiol.">
        <title>Complete genome sequence of Corynebacterium casei LMG S-19264T (=DSM 44701T), isolated from a smear-ripened cheese.</title>
        <authorList>
            <consortium name="US DOE Joint Genome Institute (JGI-PGF)"/>
            <person name="Walter F."/>
            <person name="Albersmeier A."/>
            <person name="Kalinowski J."/>
            <person name="Ruckert C."/>
        </authorList>
    </citation>
    <scope>NUCLEOTIDE SEQUENCE</scope>
    <source>
        <strain evidence="2">JCM 4633</strain>
    </source>
</reference>
<dbReference type="Pfam" id="PF05437">
    <property type="entry name" value="AzlD"/>
    <property type="match status" value="1"/>
</dbReference>
<gene>
    <name evidence="2" type="ORF">GCM10010507_09750</name>
</gene>
<name>A0A918TBD9_STRCJ</name>
<feature type="transmembrane region" description="Helical" evidence="1">
    <location>
        <begin position="85"/>
        <end position="104"/>
    </location>
</feature>
<evidence type="ECO:0000313" key="3">
    <source>
        <dbReference type="Proteomes" id="UP000646244"/>
    </source>
</evidence>
<evidence type="ECO:0000256" key="1">
    <source>
        <dbReference type="SAM" id="Phobius"/>
    </source>
</evidence>
<keyword evidence="1" id="KW-0812">Transmembrane</keyword>
<dbReference type="RefSeq" id="WP_190108397.1">
    <property type="nucleotide sequence ID" value="NZ_BMVB01000003.1"/>
</dbReference>